<evidence type="ECO:0000313" key="1">
    <source>
        <dbReference type="EMBL" id="MET3527109.1"/>
    </source>
</evidence>
<sequence length="553" mass="59533">MPGSIALYHPSAGVRPKTNMFGKDVANVGLFRAVLQHGDFDRVDFLTGATISPSDLAIGLTGEAALAAKTGVAGLLDQSRPAEAGVLVRGTPDLPEMAWLRRSSGLEQAYSLVGMVHTLAPPALREATAKAAIAPIQPWDALICTSPVVQERLTAMFDEWTDYLADRYGGDVRVRPHLPLLPLGVEGARFAALADRPEARAAMREQLGAAPDDIVILWVGRLSFFEKAFPTPMFLAAEEAARASGVRVHFAQVGWFPDPTVQRAMYEEAGRAHAPSVAMHYIDGNDPEVVGAMWAAGDIFLSLVDNIQETFGITPLEAMAAGLPVVVSDWDGYRFTVRDGIDGFTIRSLGGPIGAGQGMINRHVHLGLTYQSYVGAVAQHTAIHVGDAAARIGELIASPELRARMREAGRRRIRETFDWPVVVAGLQDLLGELAAIRKAAAPQPVRHKYNPLKGEPFGAFAPFATQVLGYDTMVSLRPGVGQADLDRTVGVRLDEFAGNWRANVALCAQLMDRLAAGGEMPVRELLAPHPRAHHAALGLAVVWMCKLGLLDWR</sequence>
<organism evidence="1 2">
    <name type="scientific">Phenylobacterium koreense</name>
    <dbReference type="NCBI Taxonomy" id="266125"/>
    <lineage>
        <taxon>Bacteria</taxon>
        <taxon>Pseudomonadati</taxon>
        <taxon>Pseudomonadota</taxon>
        <taxon>Alphaproteobacteria</taxon>
        <taxon>Caulobacterales</taxon>
        <taxon>Caulobacteraceae</taxon>
        <taxon>Phenylobacterium</taxon>
    </lineage>
</organism>
<accession>A0ABV2EJ90</accession>
<dbReference type="CDD" id="cd03801">
    <property type="entry name" value="GT4_PimA-like"/>
    <property type="match status" value="1"/>
</dbReference>
<dbReference type="EMBL" id="JBEPLU010000001">
    <property type="protein sequence ID" value="MET3527109.1"/>
    <property type="molecule type" value="Genomic_DNA"/>
</dbReference>
<dbReference type="InterPro" id="IPR050194">
    <property type="entry name" value="Glycosyltransferase_grp1"/>
</dbReference>
<keyword evidence="2" id="KW-1185">Reference proteome</keyword>
<protein>
    <submittedName>
        <fullName evidence="1">Glycosyltransferase involved in cell wall biosynthesis</fullName>
    </submittedName>
</protein>
<name>A0ABV2EJ90_9CAUL</name>
<dbReference type="PANTHER" id="PTHR45947">
    <property type="entry name" value="SULFOQUINOVOSYL TRANSFERASE SQD2"/>
    <property type="match status" value="1"/>
</dbReference>
<proteinExistence type="predicted"/>
<dbReference type="PANTHER" id="PTHR45947:SF3">
    <property type="entry name" value="SULFOQUINOVOSYL TRANSFERASE SQD2"/>
    <property type="match status" value="1"/>
</dbReference>
<comment type="caution">
    <text evidence="1">The sequence shown here is derived from an EMBL/GenBank/DDBJ whole genome shotgun (WGS) entry which is preliminary data.</text>
</comment>
<dbReference type="Gene3D" id="3.40.50.2000">
    <property type="entry name" value="Glycogen Phosphorylase B"/>
    <property type="match status" value="1"/>
</dbReference>
<evidence type="ECO:0000313" key="2">
    <source>
        <dbReference type="Proteomes" id="UP001549110"/>
    </source>
</evidence>
<gene>
    <name evidence="1" type="ORF">ABID41_002204</name>
</gene>
<dbReference type="Proteomes" id="UP001549110">
    <property type="component" value="Unassembled WGS sequence"/>
</dbReference>
<dbReference type="Pfam" id="PF13692">
    <property type="entry name" value="Glyco_trans_1_4"/>
    <property type="match status" value="1"/>
</dbReference>
<dbReference type="RefSeq" id="WP_354297624.1">
    <property type="nucleotide sequence ID" value="NZ_JBEPLU010000001.1"/>
</dbReference>
<dbReference type="SUPFAM" id="SSF53756">
    <property type="entry name" value="UDP-Glycosyltransferase/glycogen phosphorylase"/>
    <property type="match status" value="1"/>
</dbReference>
<reference evidence="1 2" key="1">
    <citation type="submission" date="2024-06" db="EMBL/GenBank/DDBJ databases">
        <title>Genomic Encyclopedia of Type Strains, Phase IV (KMG-IV): sequencing the most valuable type-strain genomes for metagenomic binning, comparative biology and taxonomic classification.</title>
        <authorList>
            <person name="Goeker M."/>
        </authorList>
    </citation>
    <scope>NUCLEOTIDE SEQUENCE [LARGE SCALE GENOMIC DNA]</scope>
    <source>
        <strain evidence="1 2">DSM 17809</strain>
    </source>
</reference>